<evidence type="ECO:0000313" key="2">
    <source>
        <dbReference type="EMBL" id="SIR14606.1"/>
    </source>
</evidence>
<keyword evidence="1" id="KW-0472">Membrane</keyword>
<reference evidence="3" key="1">
    <citation type="submission" date="2017-01" db="EMBL/GenBank/DDBJ databases">
        <authorList>
            <person name="Varghese N."/>
            <person name="Submissions S."/>
        </authorList>
    </citation>
    <scope>NUCLEOTIDE SEQUENCE [LARGE SCALE GENOMIC DNA]</scope>
    <source>
        <strain evidence="3">DSM 15366</strain>
    </source>
</reference>
<name>A0A1N6YJD0_9FLAO</name>
<dbReference type="OrthoDB" id="1435008at2"/>
<sequence length="134" mass="15660">MSEQIAVLYELGNFNYLGPFSDLMFENNFYTVVALYTLPMVLVCTFLYYYVFDRPKTSKLWVWSLWLLTIGIIAFVIAYVTVENSFYEVGQLPKDYTVENLIFSATNMVYACIIMFLFSLLIKWKSTNSSHVPF</sequence>
<dbReference type="RefSeq" id="WP_076549770.1">
    <property type="nucleotide sequence ID" value="NZ_FTMA01000007.1"/>
</dbReference>
<gene>
    <name evidence="2" type="ORF">SAMN05421797_10713</name>
</gene>
<evidence type="ECO:0000256" key="1">
    <source>
        <dbReference type="SAM" id="Phobius"/>
    </source>
</evidence>
<protein>
    <submittedName>
        <fullName evidence="2">Uncharacterized protein</fullName>
    </submittedName>
</protein>
<proteinExistence type="predicted"/>
<keyword evidence="3" id="KW-1185">Reference proteome</keyword>
<dbReference type="STRING" id="228959.SAMN05421797_10713"/>
<dbReference type="EMBL" id="FTMA01000007">
    <property type="protein sequence ID" value="SIR14606.1"/>
    <property type="molecule type" value="Genomic_DNA"/>
</dbReference>
<accession>A0A1N6YJD0</accession>
<keyword evidence="1" id="KW-1133">Transmembrane helix</keyword>
<feature type="transmembrane region" description="Helical" evidence="1">
    <location>
        <begin position="101"/>
        <end position="122"/>
    </location>
</feature>
<evidence type="ECO:0000313" key="3">
    <source>
        <dbReference type="Proteomes" id="UP000186953"/>
    </source>
</evidence>
<feature type="transmembrane region" description="Helical" evidence="1">
    <location>
        <begin position="60"/>
        <end position="81"/>
    </location>
</feature>
<keyword evidence="1" id="KW-0812">Transmembrane</keyword>
<feature type="transmembrane region" description="Helical" evidence="1">
    <location>
        <begin position="29"/>
        <end position="51"/>
    </location>
</feature>
<dbReference type="Proteomes" id="UP000186953">
    <property type="component" value="Unassembled WGS sequence"/>
</dbReference>
<dbReference type="AlphaFoldDB" id="A0A1N6YJD0"/>
<organism evidence="2 3">
    <name type="scientific">Maribacter ulvicola</name>
    <dbReference type="NCBI Taxonomy" id="228959"/>
    <lineage>
        <taxon>Bacteria</taxon>
        <taxon>Pseudomonadati</taxon>
        <taxon>Bacteroidota</taxon>
        <taxon>Flavobacteriia</taxon>
        <taxon>Flavobacteriales</taxon>
        <taxon>Flavobacteriaceae</taxon>
        <taxon>Maribacter</taxon>
    </lineage>
</organism>